<dbReference type="FunFam" id="3.30.160.60:FF:000797">
    <property type="entry name" value="zinc finger protein 592 isoform X1"/>
    <property type="match status" value="1"/>
</dbReference>
<keyword evidence="12" id="KW-0805">Transcription regulation</keyword>
<dbReference type="Pfam" id="PF00096">
    <property type="entry name" value="zf-C2H2"/>
    <property type="match status" value="1"/>
</dbReference>
<keyword evidence="15" id="KW-0539">Nucleus</keyword>
<feature type="domain" description="C2H2-type" evidence="18">
    <location>
        <begin position="1112"/>
        <end position="1140"/>
    </location>
</feature>
<dbReference type="Proteomes" id="UP000287033">
    <property type="component" value="Unassembled WGS sequence"/>
</dbReference>
<evidence type="ECO:0000256" key="10">
    <source>
        <dbReference type="ARBA" id="ARBA00022843"/>
    </source>
</evidence>
<evidence type="ECO:0000256" key="2">
    <source>
        <dbReference type="ARBA" id="ARBA00004123"/>
    </source>
</evidence>
<dbReference type="InterPro" id="IPR036236">
    <property type="entry name" value="Znf_C2H2_sf"/>
</dbReference>
<comment type="similarity">
    <text evidence="3">Belongs to the krueppel C2H2-type zinc-finger protein family.</text>
</comment>
<evidence type="ECO:0000256" key="11">
    <source>
        <dbReference type="ARBA" id="ARBA00022990"/>
    </source>
</evidence>
<feature type="domain" description="C2H2-type" evidence="18">
    <location>
        <begin position="994"/>
        <end position="1022"/>
    </location>
</feature>
<dbReference type="InterPro" id="IPR045914">
    <property type="entry name" value="Zn532-like"/>
</dbReference>
<dbReference type="InterPro" id="IPR057356">
    <property type="entry name" value="Znf-C2H2_ZNF592"/>
</dbReference>
<dbReference type="PANTHER" id="PTHR47222:SF3">
    <property type="entry name" value="ZINC FINGER PROTEIN 532"/>
    <property type="match status" value="1"/>
</dbReference>
<keyword evidence="9" id="KW-0862">Zinc</keyword>
<evidence type="ECO:0000256" key="1">
    <source>
        <dbReference type="ARBA" id="ARBA00003767"/>
    </source>
</evidence>
<feature type="compositionally biased region" description="Basic and acidic residues" evidence="17">
    <location>
        <begin position="280"/>
        <end position="302"/>
    </location>
</feature>
<feature type="domain" description="C2H2-type" evidence="18">
    <location>
        <begin position="900"/>
        <end position="923"/>
    </location>
</feature>
<feature type="compositionally biased region" description="Basic and acidic residues" evidence="17">
    <location>
        <begin position="214"/>
        <end position="225"/>
    </location>
</feature>
<dbReference type="EMBL" id="BEZZ01001713">
    <property type="protein sequence ID" value="GCC20246.1"/>
    <property type="molecule type" value="Genomic_DNA"/>
</dbReference>
<evidence type="ECO:0000259" key="18">
    <source>
        <dbReference type="PROSITE" id="PS50157"/>
    </source>
</evidence>
<feature type="domain" description="C2H2-type" evidence="18">
    <location>
        <begin position="963"/>
        <end position="990"/>
    </location>
</feature>
<comment type="caution">
    <text evidence="19">The sequence shown here is derived from an EMBL/GenBank/DDBJ whole genome shotgun (WGS) entry which is preliminary data.</text>
</comment>
<keyword evidence="14" id="KW-0804">Transcription</keyword>
<dbReference type="InterPro" id="IPR041697">
    <property type="entry name" value="Znf-C2H2_11"/>
</dbReference>
<feature type="region of interest" description="Disordered" evidence="17">
    <location>
        <begin position="98"/>
        <end position="119"/>
    </location>
</feature>
<gene>
    <name evidence="19" type="ORF">chiPu_0018826</name>
</gene>
<organism evidence="19 20">
    <name type="scientific">Chiloscyllium punctatum</name>
    <name type="common">Brownbanded bambooshark</name>
    <name type="synonym">Hemiscyllium punctatum</name>
    <dbReference type="NCBI Taxonomy" id="137246"/>
    <lineage>
        <taxon>Eukaryota</taxon>
        <taxon>Metazoa</taxon>
        <taxon>Chordata</taxon>
        <taxon>Craniata</taxon>
        <taxon>Vertebrata</taxon>
        <taxon>Chondrichthyes</taxon>
        <taxon>Elasmobranchii</taxon>
        <taxon>Galeomorphii</taxon>
        <taxon>Galeoidea</taxon>
        <taxon>Orectolobiformes</taxon>
        <taxon>Hemiscylliidae</taxon>
        <taxon>Chiloscyllium</taxon>
    </lineage>
</organism>
<dbReference type="FunFam" id="3.30.160.60:FF:001446">
    <property type="entry name" value="Zinc finger protein 532"/>
    <property type="match status" value="1"/>
</dbReference>
<dbReference type="GO" id="GO:0005634">
    <property type="term" value="C:nucleus"/>
    <property type="evidence" value="ECO:0007669"/>
    <property type="project" value="UniProtKB-SubCell"/>
</dbReference>
<feature type="domain" description="C2H2-type" evidence="18">
    <location>
        <begin position="1262"/>
        <end position="1290"/>
    </location>
</feature>
<evidence type="ECO:0000313" key="19">
    <source>
        <dbReference type="EMBL" id="GCC20246.1"/>
    </source>
</evidence>
<evidence type="ECO:0000256" key="12">
    <source>
        <dbReference type="ARBA" id="ARBA00023015"/>
    </source>
</evidence>
<dbReference type="Pfam" id="PF16622">
    <property type="entry name" value="zf-C2H2_11"/>
    <property type="match status" value="1"/>
</dbReference>
<feature type="compositionally biased region" description="Acidic residues" evidence="17">
    <location>
        <begin position="180"/>
        <end position="189"/>
    </location>
</feature>
<proteinExistence type="inferred from homology"/>
<feature type="compositionally biased region" description="Basic and acidic residues" evidence="17">
    <location>
        <begin position="357"/>
        <end position="370"/>
    </location>
</feature>
<evidence type="ECO:0000256" key="5">
    <source>
        <dbReference type="ARBA" id="ARBA00022553"/>
    </source>
</evidence>
<dbReference type="PANTHER" id="PTHR47222">
    <property type="entry name" value="ZINC FINGER PROTEIN 532-RELATED"/>
    <property type="match status" value="1"/>
</dbReference>
<sequence length="1360" mass="148285">MLLFNCTACLTLHTNKLTIMGDMKTPDFDDLLAAFDIPDMQVDPKAAIESVHDENEGHLKQSIPVDEDAQVPSAPDGVVSVIVKNIRTLDSCEPAAATTETSTLDKENHHSSGNGLHNGFLSVTNLDGYSKELDGKSARCEGPPGTEAKLDLSGAETIDGPDAGMKDSAFNQFSPISSAEEFEDDDKIEVDDPPHVKEESQPVYQANVHPGPTVERESEKPRKAGMESNVKQEVSMPEAEEKGKILKSNRESESPSVNSGILETFKVRNMDEKLSDEDAEKSFKNSAEKQLDNRVLDGKSGEKTGVNVTCPSNLRAKSSSKLSSCIAAIAALNAKKAAADINKEPQSVSRGPSPVLKESRESPRVAEKSPEGPQSPMEVVKKVAIKQPDSPRSVSSECSMKGSPSSPASSPPAIPKVRIKTIKTSSGEITRTVTRIMPEVEQELGRRGPEQANSLVVSSLLSSPPTESSVSSPPTTPVQSALVTASNSVMSPDVAQKQVTIKPVATAFLPVSAVKTAGSQVINLKFANNTTVKATVISAASVQSASSAILKAANAMQQQTVVVPASSLANAKLVPKTVHLANLNLLPQTAQASSELRQVLSKTQQPIKQALITAASTQSAKKVSRVHVVAYSQNAVVETFNKVLSSVNPVPVYTPNLNPPMNTNISIPLRGYKCLECGDSFALEKSLAQHYDRRSVRIEVTCNHCAKNLVFFNKCSLLSHARGHKDKGVVMQCSHLIMKPIPADQMIIPSSSNSVSSTTISAPVLTSAGGTAGAVAKTVASVPSAVISAPANAPILPAMPLDEDPSKLSRYGMKCLECSETFLDEILLATHFQHAAEAGGQTCHICQMLLPNKCSFSSHLRIHQHKSPYTCPECGAICRSSHFQTHVTRNCLHYTRKVGYRCIHCGVVYADLAALKSHIQGAHCEIFYKCPICPMAFKSAPSTHSHAYTQHPGIKIGEAKIIYKCSMCDTVFTQQTLLCSHFDQHVAKQKVAVFKCPDCALLYAQKQLMVEHIKTVHGILKSIEGPPNLGPQQPLVTKPLITSAGPNKTDGNAVNGTDRLGKKPSVVVRKTGSRSKANNPGWMCQDCEEWFPEREDYISHMKKDHGKQMKKHPCRQCEKSFSSSHSLCRHNRIKHKGIRKVYTCWNCPDSKRTFTKRFMLEKHIRLMHGIKNPDMTQMPEPTTIMESLKKEENKMPLPPKRKLEDAVVELRPPPRGAITQPLKKLKINVIKLNKCAVCGFTTENVTQFQEHLPQHKTDGSTFQCRECGLCYTSLQSLTRHLFIVHKMKNAQQVARQNGARDENAADSKMSLEDSQAELMLMDKKCKVCFKTFETEAALNTHMRTHGMAFIKSKRLCTSEK</sequence>
<protein>
    <recommendedName>
        <fullName evidence="18">C2H2-type domain-containing protein</fullName>
    </recommendedName>
</protein>
<keyword evidence="4" id="KW-1017">Isopeptide bond</keyword>
<comment type="subcellular location">
    <subcellularLocation>
        <location evidence="2">Nucleus</location>
    </subcellularLocation>
</comment>
<evidence type="ECO:0000256" key="16">
    <source>
        <dbReference type="PROSITE-ProRule" id="PRU00042"/>
    </source>
</evidence>
<evidence type="ECO:0000313" key="20">
    <source>
        <dbReference type="Proteomes" id="UP000287033"/>
    </source>
</evidence>
<keyword evidence="7" id="KW-0677">Repeat</keyword>
<feature type="compositionally biased region" description="Basic and acidic residues" evidence="17">
    <location>
        <begin position="239"/>
        <end position="253"/>
    </location>
</feature>
<reference evidence="19 20" key="1">
    <citation type="journal article" date="2018" name="Nat. Ecol. Evol.">
        <title>Shark genomes provide insights into elasmobranch evolution and the origin of vertebrates.</title>
        <authorList>
            <person name="Hara Y"/>
            <person name="Yamaguchi K"/>
            <person name="Onimaru K"/>
            <person name="Kadota M"/>
            <person name="Koyanagi M"/>
            <person name="Keeley SD"/>
            <person name="Tatsumi K"/>
            <person name="Tanaka K"/>
            <person name="Motone F"/>
            <person name="Kageyama Y"/>
            <person name="Nozu R"/>
            <person name="Adachi N"/>
            <person name="Nishimura O"/>
            <person name="Nakagawa R"/>
            <person name="Tanegashima C"/>
            <person name="Kiyatake I"/>
            <person name="Matsumoto R"/>
            <person name="Murakumo K"/>
            <person name="Nishida K"/>
            <person name="Terakita A"/>
            <person name="Kuratani S"/>
            <person name="Sato K"/>
            <person name="Hyodo S Kuraku.S."/>
        </authorList>
    </citation>
    <scope>NUCLEOTIDE SEQUENCE [LARGE SCALE GENOMIC DNA]</scope>
</reference>
<comment type="function">
    <text evidence="1">May be involved in transcriptional regulation.</text>
</comment>
<dbReference type="GO" id="GO:0008270">
    <property type="term" value="F:zinc ion binding"/>
    <property type="evidence" value="ECO:0007669"/>
    <property type="project" value="UniProtKB-KW"/>
</dbReference>
<evidence type="ECO:0000256" key="4">
    <source>
        <dbReference type="ARBA" id="ARBA00022499"/>
    </source>
</evidence>
<dbReference type="PROSITE" id="PS00028">
    <property type="entry name" value="ZINC_FINGER_C2H2_1"/>
    <property type="match status" value="8"/>
</dbReference>
<keyword evidence="5" id="KW-0597">Phosphoprotein</keyword>
<dbReference type="Pfam" id="PF25412">
    <property type="entry name" value="zf-C2H2_ZNF592"/>
    <property type="match status" value="1"/>
</dbReference>
<dbReference type="PROSITE" id="PS50157">
    <property type="entry name" value="ZINC_FINGER_C2H2_2"/>
    <property type="match status" value="9"/>
</dbReference>
<feature type="domain" description="C2H2-type" evidence="18">
    <location>
        <begin position="1323"/>
        <end position="1345"/>
    </location>
</feature>
<feature type="compositionally biased region" description="Polar residues" evidence="17">
    <location>
        <begin position="1044"/>
        <end position="1055"/>
    </location>
</feature>
<feature type="domain" description="C2H2-type" evidence="18">
    <location>
        <begin position="928"/>
        <end position="956"/>
    </location>
</feature>
<dbReference type="SUPFAM" id="SSF57667">
    <property type="entry name" value="beta-beta-alpha zinc fingers"/>
    <property type="match status" value="3"/>
</dbReference>
<dbReference type="GO" id="GO:0003677">
    <property type="term" value="F:DNA binding"/>
    <property type="evidence" value="ECO:0007669"/>
    <property type="project" value="UniProtKB-KW"/>
</dbReference>
<feature type="region of interest" description="Disordered" evidence="17">
    <location>
        <begin position="336"/>
        <end position="417"/>
    </location>
</feature>
<evidence type="ECO:0000256" key="9">
    <source>
        <dbReference type="ARBA" id="ARBA00022833"/>
    </source>
</evidence>
<feature type="compositionally biased region" description="Basic and acidic residues" evidence="17">
    <location>
        <begin position="190"/>
        <end position="200"/>
    </location>
</feature>
<evidence type="ECO:0000256" key="14">
    <source>
        <dbReference type="ARBA" id="ARBA00023163"/>
    </source>
</evidence>
<dbReference type="STRING" id="137246.A0A401RQ41"/>
<dbReference type="OrthoDB" id="8856548at2759"/>
<dbReference type="SMART" id="SM00355">
    <property type="entry name" value="ZnF_C2H2"/>
    <property type="match status" value="15"/>
</dbReference>
<keyword evidence="6" id="KW-0479">Metal-binding</keyword>
<keyword evidence="13" id="KW-0238">DNA-binding</keyword>
<keyword evidence="11" id="KW-0007">Acetylation</keyword>
<evidence type="ECO:0000256" key="3">
    <source>
        <dbReference type="ARBA" id="ARBA00006991"/>
    </source>
</evidence>
<dbReference type="Gene3D" id="3.30.160.60">
    <property type="entry name" value="Classic Zinc Finger"/>
    <property type="match status" value="5"/>
</dbReference>
<evidence type="ECO:0000256" key="6">
    <source>
        <dbReference type="ARBA" id="ARBA00022723"/>
    </source>
</evidence>
<evidence type="ECO:0000256" key="8">
    <source>
        <dbReference type="ARBA" id="ARBA00022771"/>
    </source>
</evidence>
<dbReference type="InterPro" id="IPR013087">
    <property type="entry name" value="Znf_C2H2_type"/>
</dbReference>
<evidence type="ECO:0000256" key="13">
    <source>
        <dbReference type="ARBA" id="ARBA00023125"/>
    </source>
</evidence>
<feature type="domain" description="C2H2-type" evidence="18">
    <location>
        <begin position="1145"/>
        <end position="1173"/>
    </location>
</feature>
<evidence type="ECO:0000256" key="7">
    <source>
        <dbReference type="ARBA" id="ARBA00022737"/>
    </source>
</evidence>
<feature type="domain" description="C2H2-type" evidence="18">
    <location>
        <begin position="672"/>
        <end position="690"/>
    </location>
</feature>
<name>A0A401RQ41_CHIPU</name>
<feature type="region of interest" description="Disordered" evidence="17">
    <location>
        <begin position="1041"/>
        <end position="1060"/>
    </location>
</feature>
<keyword evidence="10" id="KW-0832">Ubl conjugation</keyword>
<keyword evidence="8 16" id="KW-0863">Zinc-finger</keyword>
<keyword evidence="20" id="KW-1185">Reference proteome</keyword>
<accession>A0A401RQ41</accession>
<evidence type="ECO:0000256" key="17">
    <source>
        <dbReference type="SAM" id="MobiDB-lite"/>
    </source>
</evidence>
<dbReference type="OMA" id="IPKVHKC"/>
<evidence type="ECO:0000256" key="15">
    <source>
        <dbReference type="ARBA" id="ARBA00023242"/>
    </source>
</evidence>
<feature type="region of interest" description="Disordered" evidence="17">
    <location>
        <begin position="177"/>
        <end position="308"/>
    </location>
</feature>